<evidence type="ECO:0000256" key="6">
    <source>
        <dbReference type="SAM" id="Phobius"/>
    </source>
</evidence>
<dbReference type="InterPro" id="IPR020846">
    <property type="entry name" value="MFS_dom"/>
</dbReference>
<protein>
    <recommendedName>
        <fullName evidence="7">Major facilitator superfamily (MFS) profile domain-containing protein</fullName>
    </recommendedName>
</protein>
<feature type="transmembrane region" description="Helical" evidence="6">
    <location>
        <begin position="322"/>
        <end position="341"/>
    </location>
</feature>
<feature type="domain" description="Major facilitator superfamily (MFS) profile" evidence="7">
    <location>
        <begin position="198"/>
        <end position="344"/>
    </location>
</feature>
<dbReference type="InterPro" id="IPR036259">
    <property type="entry name" value="MFS_trans_sf"/>
</dbReference>
<evidence type="ECO:0000256" key="5">
    <source>
        <dbReference type="ARBA" id="ARBA00023136"/>
    </source>
</evidence>
<comment type="subcellular location">
    <subcellularLocation>
        <location evidence="1">Membrane</location>
        <topology evidence="1">Multi-pass membrane protein</topology>
    </subcellularLocation>
</comment>
<evidence type="ECO:0000313" key="8">
    <source>
        <dbReference type="EMBL" id="KAL3310945.1"/>
    </source>
</evidence>
<evidence type="ECO:0000256" key="3">
    <source>
        <dbReference type="ARBA" id="ARBA00022692"/>
    </source>
</evidence>
<dbReference type="Pfam" id="PF07690">
    <property type="entry name" value="MFS_1"/>
    <property type="match status" value="1"/>
</dbReference>
<organism evidence="8 9">
    <name type="scientific">Cichlidogyrus casuarinus</name>
    <dbReference type="NCBI Taxonomy" id="1844966"/>
    <lineage>
        <taxon>Eukaryota</taxon>
        <taxon>Metazoa</taxon>
        <taxon>Spiralia</taxon>
        <taxon>Lophotrochozoa</taxon>
        <taxon>Platyhelminthes</taxon>
        <taxon>Monogenea</taxon>
        <taxon>Monopisthocotylea</taxon>
        <taxon>Dactylogyridea</taxon>
        <taxon>Ancyrocephalidae</taxon>
        <taxon>Cichlidogyrus</taxon>
    </lineage>
</organism>
<dbReference type="PANTHER" id="PTHR23506:SF23">
    <property type="entry name" value="GH10249P"/>
    <property type="match status" value="1"/>
</dbReference>
<name>A0ABD2PUT8_9PLAT</name>
<dbReference type="Gene3D" id="1.20.1250.20">
    <property type="entry name" value="MFS general substrate transporter like domains"/>
    <property type="match status" value="2"/>
</dbReference>
<keyword evidence="4 6" id="KW-1133">Transmembrane helix</keyword>
<feature type="transmembrane region" description="Helical" evidence="6">
    <location>
        <begin position="198"/>
        <end position="216"/>
    </location>
</feature>
<evidence type="ECO:0000256" key="4">
    <source>
        <dbReference type="ARBA" id="ARBA00022989"/>
    </source>
</evidence>
<keyword evidence="5 6" id="KW-0472">Membrane</keyword>
<feature type="transmembrane region" description="Helical" evidence="6">
    <location>
        <begin position="263"/>
        <end position="283"/>
    </location>
</feature>
<feature type="transmembrane region" description="Helical" evidence="6">
    <location>
        <begin position="289"/>
        <end position="310"/>
    </location>
</feature>
<dbReference type="AlphaFoldDB" id="A0ABD2PUT8"/>
<gene>
    <name evidence="8" type="ORF">Ciccas_010480</name>
</gene>
<evidence type="ECO:0000256" key="2">
    <source>
        <dbReference type="ARBA" id="ARBA00022448"/>
    </source>
</evidence>
<proteinExistence type="predicted"/>
<keyword evidence="2" id="KW-0813">Transport</keyword>
<dbReference type="EMBL" id="JBJKFK010002542">
    <property type="protein sequence ID" value="KAL3310945.1"/>
    <property type="molecule type" value="Genomic_DNA"/>
</dbReference>
<dbReference type="SUPFAM" id="SSF103473">
    <property type="entry name" value="MFS general substrate transporter"/>
    <property type="match status" value="1"/>
</dbReference>
<comment type="caution">
    <text evidence="8">The sequence shown here is derived from an EMBL/GenBank/DDBJ whole genome shotgun (WGS) entry which is preliminary data.</text>
</comment>
<feature type="transmembrane region" description="Helical" evidence="6">
    <location>
        <begin position="236"/>
        <end position="256"/>
    </location>
</feature>
<keyword evidence="3 6" id="KW-0812">Transmembrane</keyword>
<dbReference type="InterPro" id="IPR011701">
    <property type="entry name" value="MFS"/>
</dbReference>
<dbReference type="GO" id="GO:0016020">
    <property type="term" value="C:membrane"/>
    <property type="evidence" value="ECO:0007669"/>
    <property type="project" value="UniProtKB-SubCell"/>
</dbReference>
<feature type="transmembrane region" description="Helical" evidence="6">
    <location>
        <begin position="78"/>
        <end position="100"/>
    </location>
</feature>
<dbReference type="InterPro" id="IPR050930">
    <property type="entry name" value="MFS_Vesicular_Transporter"/>
</dbReference>
<keyword evidence="9" id="KW-1185">Reference proteome</keyword>
<feature type="transmembrane region" description="Helical" evidence="6">
    <location>
        <begin position="145"/>
        <end position="167"/>
    </location>
</feature>
<evidence type="ECO:0000259" key="7">
    <source>
        <dbReference type="PROSITE" id="PS50850"/>
    </source>
</evidence>
<evidence type="ECO:0000256" key="1">
    <source>
        <dbReference type="ARBA" id="ARBA00004141"/>
    </source>
</evidence>
<accession>A0ABD2PUT8</accession>
<dbReference type="Proteomes" id="UP001626550">
    <property type="component" value="Unassembled WGS sequence"/>
</dbReference>
<feature type="transmembrane region" description="Helical" evidence="6">
    <location>
        <begin position="112"/>
        <end position="133"/>
    </location>
</feature>
<dbReference type="PANTHER" id="PTHR23506">
    <property type="entry name" value="GH10249P"/>
    <property type="match status" value="1"/>
</dbReference>
<sequence length="344" mass="36895">MDFATKAAVLSQQPHLSMKNIEASNYSDACPKVQRQESLAFLNETLKNENTYVGLMFASKAVVQMLTTPLVGPLTNKIGYSVPLFAGFVIMLISTLGFAFSNTYTLLFISRAFQGASSALTSVSGMGLLATFYPDDATRGRAFSIALSGLAMGVLLPFIILAALALFDGLLQLITMKPSIKAEEIKGSSLKELVTDPYILIAAGSITFGNMGIGLLEPSLPLWMREQMGASEWEQGVAFLPSSISYLIGTNLFGLIAQKIGRWLSSFIGMLLVGLSLLVIPFATSVTMLIFPNALLGFAIGMIDSSMMPIMAHLVDLRHASIYGNVYAIADFAFCLSFALGQSS</sequence>
<evidence type="ECO:0000313" key="9">
    <source>
        <dbReference type="Proteomes" id="UP001626550"/>
    </source>
</evidence>
<reference evidence="8 9" key="1">
    <citation type="submission" date="2024-11" db="EMBL/GenBank/DDBJ databases">
        <title>Adaptive evolution of stress response genes in parasites aligns with host niche diversity.</title>
        <authorList>
            <person name="Hahn C."/>
            <person name="Resl P."/>
        </authorList>
    </citation>
    <scope>NUCLEOTIDE SEQUENCE [LARGE SCALE GENOMIC DNA]</scope>
    <source>
        <strain evidence="8">EGGRZ-B1_66</strain>
        <tissue evidence="8">Body</tissue>
    </source>
</reference>
<dbReference type="PROSITE" id="PS50850">
    <property type="entry name" value="MFS"/>
    <property type="match status" value="1"/>
</dbReference>